<dbReference type="GO" id="GO:0005096">
    <property type="term" value="F:GTPase activator activity"/>
    <property type="evidence" value="ECO:0007669"/>
    <property type="project" value="TreeGrafter"/>
</dbReference>
<keyword evidence="1" id="KW-0175">Coiled coil</keyword>
<keyword evidence="3" id="KW-1185">Reference proteome</keyword>
<dbReference type="OrthoDB" id="775356at2759"/>
<dbReference type="GO" id="GO:0005938">
    <property type="term" value="C:cell cortex"/>
    <property type="evidence" value="ECO:0007669"/>
    <property type="project" value="TreeGrafter"/>
</dbReference>
<dbReference type="GO" id="GO:0005634">
    <property type="term" value="C:nucleus"/>
    <property type="evidence" value="ECO:0007669"/>
    <property type="project" value="TreeGrafter"/>
</dbReference>
<sequence>MAAVVRINNAIRNGVAEETVQELMNPDAQLPEVFPFAEDLYQRELATLQQQSPEGNLTHPELSVAVEMLSSVALINRALDAGDVNTVGKQLTNPVTGLMDVEDENLQRYVDDLIKLKQQAREERNEFITWNDIQGCVTQVNNTVHEEHARILAIGLINEALDEGDAKKTLQALQLPAAKLEGVEPNVAQHYQDTLVRAKREKAQENTVLLVA</sequence>
<evidence type="ECO:0000313" key="3">
    <source>
        <dbReference type="Proteomes" id="UP000228934"/>
    </source>
</evidence>
<dbReference type="AlphaFoldDB" id="A0A2G9RZQ0"/>
<dbReference type="GO" id="GO:0010761">
    <property type="term" value="P:fibroblast migration"/>
    <property type="evidence" value="ECO:0007669"/>
    <property type="project" value="TreeGrafter"/>
</dbReference>
<evidence type="ECO:0000313" key="2">
    <source>
        <dbReference type="EMBL" id="PIO33350.1"/>
    </source>
</evidence>
<dbReference type="GO" id="GO:0051015">
    <property type="term" value="F:actin filament binding"/>
    <property type="evidence" value="ECO:0007669"/>
    <property type="project" value="TreeGrafter"/>
</dbReference>
<dbReference type="PANTHER" id="PTHR14149:SF15">
    <property type="entry name" value="RAS GTPASE-ACTIVATING-LIKE PROTEIN IQGAP1"/>
    <property type="match status" value="1"/>
</dbReference>
<reference evidence="3" key="1">
    <citation type="journal article" date="2017" name="Nat. Commun.">
        <title>The North American bullfrog draft genome provides insight into hormonal regulation of long noncoding RNA.</title>
        <authorList>
            <person name="Hammond S.A."/>
            <person name="Warren R.L."/>
            <person name="Vandervalk B.P."/>
            <person name="Kucuk E."/>
            <person name="Khan H."/>
            <person name="Gibb E.A."/>
            <person name="Pandoh P."/>
            <person name="Kirk H."/>
            <person name="Zhao Y."/>
            <person name="Jones M."/>
            <person name="Mungall A.J."/>
            <person name="Coope R."/>
            <person name="Pleasance S."/>
            <person name="Moore R.A."/>
            <person name="Holt R.A."/>
            <person name="Round J.M."/>
            <person name="Ohora S."/>
            <person name="Walle B.V."/>
            <person name="Veldhoen N."/>
            <person name="Helbing C.C."/>
            <person name="Birol I."/>
        </authorList>
    </citation>
    <scope>NUCLEOTIDE SEQUENCE [LARGE SCALE GENOMIC DNA]</scope>
</reference>
<dbReference type="EMBL" id="KV928130">
    <property type="protein sequence ID" value="PIO33350.1"/>
    <property type="molecule type" value="Genomic_DNA"/>
</dbReference>
<proteinExistence type="predicted"/>
<dbReference type="GO" id="GO:0007173">
    <property type="term" value="P:epidermal growth factor receptor signaling pathway"/>
    <property type="evidence" value="ECO:0007669"/>
    <property type="project" value="TreeGrafter"/>
</dbReference>
<protein>
    <submittedName>
        <fullName evidence="2">Uncharacterized protein</fullName>
    </submittedName>
</protein>
<accession>A0A2G9RZQ0</accession>
<evidence type="ECO:0000256" key="1">
    <source>
        <dbReference type="SAM" id="Coils"/>
    </source>
</evidence>
<name>A0A2G9RZQ0_AQUCT</name>
<organism evidence="2 3">
    <name type="scientific">Aquarana catesbeiana</name>
    <name type="common">American bullfrog</name>
    <name type="synonym">Rana catesbeiana</name>
    <dbReference type="NCBI Taxonomy" id="8400"/>
    <lineage>
        <taxon>Eukaryota</taxon>
        <taxon>Metazoa</taxon>
        <taxon>Chordata</taxon>
        <taxon>Craniata</taxon>
        <taxon>Vertebrata</taxon>
        <taxon>Euteleostomi</taxon>
        <taxon>Amphibia</taxon>
        <taxon>Batrachia</taxon>
        <taxon>Anura</taxon>
        <taxon>Neobatrachia</taxon>
        <taxon>Ranoidea</taxon>
        <taxon>Ranidae</taxon>
        <taxon>Aquarana</taxon>
    </lineage>
</organism>
<dbReference type="PANTHER" id="PTHR14149">
    <property type="entry name" value="RAS GTPASE-ACTIVATING PROTEIN WITH IQ MOTIF"/>
    <property type="match status" value="1"/>
</dbReference>
<dbReference type="Proteomes" id="UP000228934">
    <property type="component" value="Unassembled WGS sequence"/>
</dbReference>
<gene>
    <name evidence="2" type="ORF">AB205_0106390</name>
</gene>
<feature type="coiled-coil region" evidence="1">
    <location>
        <begin position="99"/>
        <end position="126"/>
    </location>
</feature>
<dbReference type="GO" id="GO:1903479">
    <property type="term" value="P:mitotic actomyosin contractile ring assembly actin filament organization"/>
    <property type="evidence" value="ECO:0007669"/>
    <property type="project" value="TreeGrafter"/>
</dbReference>
<dbReference type="GO" id="GO:0005516">
    <property type="term" value="F:calmodulin binding"/>
    <property type="evidence" value="ECO:0007669"/>
    <property type="project" value="TreeGrafter"/>
</dbReference>